<gene>
    <name evidence="2" type="ORF">PHAVU_005G092100g</name>
</gene>
<dbReference type="STRING" id="3885.V7BXB6"/>
<dbReference type="OrthoDB" id="1929441at2759"/>
<evidence type="ECO:0000256" key="1">
    <source>
        <dbReference type="SAM" id="MobiDB-lite"/>
    </source>
</evidence>
<keyword evidence="3" id="KW-1185">Reference proteome</keyword>
<protein>
    <submittedName>
        <fullName evidence="2">Uncharacterized protein</fullName>
    </submittedName>
</protein>
<dbReference type="Gramene" id="ESW21698">
    <property type="protein sequence ID" value="ESW21698"/>
    <property type="gene ID" value="PHAVU_005G092100g"/>
</dbReference>
<evidence type="ECO:0000313" key="2">
    <source>
        <dbReference type="EMBL" id="ESW21698.1"/>
    </source>
</evidence>
<organism evidence="2 3">
    <name type="scientific">Phaseolus vulgaris</name>
    <name type="common">Kidney bean</name>
    <name type="synonym">French bean</name>
    <dbReference type="NCBI Taxonomy" id="3885"/>
    <lineage>
        <taxon>Eukaryota</taxon>
        <taxon>Viridiplantae</taxon>
        <taxon>Streptophyta</taxon>
        <taxon>Embryophyta</taxon>
        <taxon>Tracheophyta</taxon>
        <taxon>Spermatophyta</taxon>
        <taxon>Magnoliopsida</taxon>
        <taxon>eudicotyledons</taxon>
        <taxon>Gunneridae</taxon>
        <taxon>Pentapetalae</taxon>
        <taxon>rosids</taxon>
        <taxon>fabids</taxon>
        <taxon>Fabales</taxon>
        <taxon>Fabaceae</taxon>
        <taxon>Papilionoideae</taxon>
        <taxon>50 kb inversion clade</taxon>
        <taxon>NPAAA clade</taxon>
        <taxon>indigoferoid/millettioid clade</taxon>
        <taxon>Phaseoleae</taxon>
        <taxon>Phaseolus</taxon>
    </lineage>
</organism>
<dbReference type="AlphaFoldDB" id="V7BXB6"/>
<name>V7BXB6_PHAVU</name>
<sequence length="137" mass="15563">MSQQQNQNQNQNQNLTMVMQSGASVKPFSIKQYVLGCGHTNISQNWPFEEKHLQLCLKNGLKLEELLPPLEPGKTSNDDNKKETDSCNVEVPQGIDDECNYKVSNHPSSREEEKQSNHQICNKKYANLSQPEETCTL</sequence>
<dbReference type="PANTHER" id="PTHR35767:SF1">
    <property type="entry name" value="HAPLESS PROTEIN"/>
    <property type="match status" value="1"/>
</dbReference>
<reference evidence="3" key="1">
    <citation type="journal article" date="2014" name="Nat. Genet.">
        <title>A reference genome for common bean and genome-wide analysis of dual domestications.</title>
        <authorList>
            <person name="Schmutz J."/>
            <person name="McClean P.E."/>
            <person name="Mamidi S."/>
            <person name="Wu G.A."/>
            <person name="Cannon S.B."/>
            <person name="Grimwood J."/>
            <person name="Jenkins J."/>
            <person name="Shu S."/>
            <person name="Song Q."/>
            <person name="Chavarro C."/>
            <person name="Torres-Torres M."/>
            <person name="Geffroy V."/>
            <person name="Moghaddam S.M."/>
            <person name="Gao D."/>
            <person name="Abernathy B."/>
            <person name="Barry K."/>
            <person name="Blair M."/>
            <person name="Brick M.A."/>
            <person name="Chovatia M."/>
            <person name="Gepts P."/>
            <person name="Goodstein D.M."/>
            <person name="Gonzales M."/>
            <person name="Hellsten U."/>
            <person name="Hyten D.L."/>
            <person name="Jia G."/>
            <person name="Kelly J.D."/>
            <person name="Kudrna D."/>
            <person name="Lee R."/>
            <person name="Richard M.M."/>
            <person name="Miklas P.N."/>
            <person name="Osorno J.M."/>
            <person name="Rodrigues J."/>
            <person name="Thareau V."/>
            <person name="Urrea C.A."/>
            <person name="Wang M."/>
            <person name="Yu Y."/>
            <person name="Zhang M."/>
            <person name="Wing R.A."/>
            <person name="Cregan P.B."/>
            <person name="Rokhsar D.S."/>
            <person name="Jackson S.A."/>
        </authorList>
    </citation>
    <scope>NUCLEOTIDE SEQUENCE [LARGE SCALE GENOMIC DNA]</scope>
    <source>
        <strain evidence="3">cv. G19833</strain>
    </source>
</reference>
<feature type="region of interest" description="Disordered" evidence="1">
    <location>
        <begin position="67"/>
        <end position="118"/>
    </location>
</feature>
<dbReference type="PANTHER" id="PTHR35767">
    <property type="entry name" value="HAPLESS PROTEIN"/>
    <property type="match status" value="1"/>
</dbReference>
<accession>V7BXB6</accession>
<dbReference type="Proteomes" id="UP000000226">
    <property type="component" value="Chromosome 5"/>
</dbReference>
<evidence type="ECO:0000313" key="3">
    <source>
        <dbReference type="Proteomes" id="UP000000226"/>
    </source>
</evidence>
<feature type="compositionally biased region" description="Basic and acidic residues" evidence="1">
    <location>
        <begin position="76"/>
        <end position="85"/>
    </location>
</feature>
<dbReference type="EMBL" id="CM002292">
    <property type="protein sequence ID" value="ESW21698.1"/>
    <property type="molecule type" value="Genomic_DNA"/>
</dbReference>
<proteinExistence type="predicted"/>